<keyword evidence="2" id="KW-1185">Reference proteome</keyword>
<sequence>MANQHGIDEQPITALPLLAAQLEAGKFAVQAHLSLLPQADLSPEDLTTLERQWEESLPELYEMFELPGQNWLSQPGLPSSTRGEVERYLELVQEVNRLTREAISKLKELQRKTGNKPDL</sequence>
<dbReference type="EMBL" id="FMHT01000002">
    <property type="protein sequence ID" value="SCL13143.1"/>
    <property type="molecule type" value="Genomic_DNA"/>
</dbReference>
<evidence type="ECO:0000313" key="1">
    <source>
        <dbReference type="EMBL" id="SCL13143.1"/>
    </source>
</evidence>
<gene>
    <name evidence="1" type="ORF">GA0070616_0140</name>
</gene>
<dbReference type="RefSeq" id="WP_139128812.1">
    <property type="nucleotide sequence ID" value="NZ_FMHT01000002.1"/>
</dbReference>
<proteinExistence type="predicted"/>
<name>A0A1C6R7V6_9ACTN</name>
<accession>A0A1C6R7V6</accession>
<evidence type="ECO:0000313" key="2">
    <source>
        <dbReference type="Proteomes" id="UP000199699"/>
    </source>
</evidence>
<reference evidence="1 2" key="1">
    <citation type="submission" date="2016-06" db="EMBL/GenBank/DDBJ databases">
        <authorList>
            <person name="Kjaerup R.B."/>
            <person name="Dalgaard T.S."/>
            <person name="Juul-Madsen H.R."/>
        </authorList>
    </citation>
    <scope>NUCLEOTIDE SEQUENCE [LARGE SCALE GENOMIC DNA]</scope>
    <source>
        <strain evidence="1 2">DSM 43818</strain>
    </source>
</reference>
<dbReference type="Proteomes" id="UP000199699">
    <property type="component" value="Unassembled WGS sequence"/>
</dbReference>
<organism evidence="1 2">
    <name type="scientific">Micromonospora nigra</name>
    <dbReference type="NCBI Taxonomy" id="145857"/>
    <lineage>
        <taxon>Bacteria</taxon>
        <taxon>Bacillati</taxon>
        <taxon>Actinomycetota</taxon>
        <taxon>Actinomycetes</taxon>
        <taxon>Micromonosporales</taxon>
        <taxon>Micromonosporaceae</taxon>
        <taxon>Micromonospora</taxon>
    </lineage>
</organism>
<protein>
    <submittedName>
        <fullName evidence="1">Uncharacterized protein</fullName>
    </submittedName>
</protein>
<dbReference type="AlphaFoldDB" id="A0A1C6R7V6"/>